<dbReference type="InterPro" id="IPR018550">
    <property type="entry name" value="Lipid-A_deacylase-rel"/>
</dbReference>
<name>A0A3D4V725_9BACT</name>
<dbReference type="GO" id="GO:0016787">
    <property type="term" value="F:hydrolase activity"/>
    <property type="evidence" value="ECO:0007669"/>
    <property type="project" value="UniProtKB-KW"/>
</dbReference>
<gene>
    <name evidence="1" type="ORF">DGD08_06685</name>
</gene>
<sequence>MRIDPRLRVILMLLATALLPTPGAAQWLRRAPVQVDFAFSDAVALRTASHNEAVKGDLRALSVQFTRAAFRTTWRGQPLTVSWLGEALPAMLVKAGAPANRVPTLQSSREEALDPVRMARYATRDVYGFGVSPFGAEVEIPLSPRVHVLLNTTAGGAWFNKVVPYGRATQANFTVAPGAALQIPLSKSRALAVGYALHHLSNASFGDANPGLNSHLITVRLRSR</sequence>
<comment type="caution">
    <text evidence="1">The sequence shown here is derived from an EMBL/GenBank/DDBJ whole genome shotgun (WGS) entry which is preliminary data.</text>
</comment>
<evidence type="ECO:0000313" key="1">
    <source>
        <dbReference type="EMBL" id="HCT56885.1"/>
    </source>
</evidence>
<reference evidence="1 2" key="1">
    <citation type="journal article" date="2018" name="Nat. Biotechnol.">
        <title>A standardized bacterial taxonomy based on genome phylogeny substantially revises the tree of life.</title>
        <authorList>
            <person name="Parks D.H."/>
            <person name="Chuvochina M."/>
            <person name="Waite D.W."/>
            <person name="Rinke C."/>
            <person name="Skarshewski A."/>
            <person name="Chaumeil P.A."/>
            <person name="Hugenholtz P."/>
        </authorList>
    </citation>
    <scope>NUCLEOTIDE SEQUENCE [LARGE SCALE GENOMIC DNA]</scope>
    <source>
        <strain evidence="1">UBA8844</strain>
    </source>
</reference>
<keyword evidence="1" id="KW-0378">Hydrolase</keyword>
<accession>A0A3D4V725</accession>
<evidence type="ECO:0000313" key="2">
    <source>
        <dbReference type="Proteomes" id="UP000264071"/>
    </source>
</evidence>
<dbReference type="Proteomes" id="UP000264071">
    <property type="component" value="Unassembled WGS sequence"/>
</dbReference>
<proteinExistence type="predicted"/>
<protein>
    <submittedName>
        <fullName evidence="1">Acyloxyacyl hydrolase</fullName>
    </submittedName>
</protein>
<organism evidence="1 2">
    <name type="scientific">Gemmatimonas aurantiaca</name>
    <dbReference type="NCBI Taxonomy" id="173480"/>
    <lineage>
        <taxon>Bacteria</taxon>
        <taxon>Pseudomonadati</taxon>
        <taxon>Gemmatimonadota</taxon>
        <taxon>Gemmatimonadia</taxon>
        <taxon>Gemmatimonadales</taxon>
        <taxon>Gemmatimonadaceae</taxon>
        <taxon>Gemmatimonas</taxon>
    </lineage>
</organism>
<dbReference type="Gene3D" id="2.40.160.20">
    <property type="match status" value="1"/>
</dbReference>
<dbReference type="EMBL" id="DPIY01000006">
    <property type="protein sequence ID" value="HCT56885.1"/>
    <property type="molecule type" value="Genomic_DNA"/>
</dbReference>
<dbReference type="Pfam" id="PF09411">
    <property type="entry name" value="PagL"/>
    <property type="match status" value="1"/>
</dbReference>
<dbReference type="AlphaFoldDB" id="A0A3D4V725"/>